<dbReference type="AlphaFoldDB" id="A0A6J7IMT1"/>
<organism evidence="1">
    <name type="scientific">freshwater metagenome</name>
    <dbReference type="NCBI Taxonomy" id="449393"/>
    <lineage>
        <taxon>unclassified sequences</taxon>
        <taxon>metagenomes</taxon>
        <taxon>ecological metagenomes</taxon>
    </lineage>
</organism>
<sequence>MALTAQSTVNEWLEDPVGGALIRDLMSQRGVPEAMLAPVRTIPLEQVVALSGGMVSQEIVDDLVAKVSG</sequence>
<evidence type="ECO:0000313" key="1">
    <source>
        <dbReference type="EMBL" id="CAB4931622.1"/>
    </source>
</evidence>
<dbReference type="EMBL" id="CAFBMR010000145">
    <property type="protein sequence ID" value="CAB4931622.1"/>
    <property type="molecule type" value="Genomic_DNA"/>
</dbReference>
<gene>
    <name evidence="1" type="ORF">UFOPK3610_01965</name>
</gene>
<name>A0A6J7IMT1_9ZZZZ</name>
<protein>
    <submittedName>
        <fullName evidence="1">Unannotated protein</fullName>
    </submittedName>
</protein>
<reference evidence="1" key="1">
    <citation type="submission" date="2020-05" db="EMBL/GenBank/DDBJ databases">
        <authorList>
            <person name="Chiriac C."/>
            <person name="Salcher M."/>
            <person name="Ghai R."/>
            <person name="Kavagutti S V."/>
        </authorList>
    </citation>
    <scope>NUCLEOTIDE SEQUENCE</scope>
</reference>
<accession>A0A6J7IMT1</accession>
<proteinExistence type="predicted"/>